<feature type="compositionally biased region" description="Polar residues" evidence="1">
    <location>
        <begin position="25"/>
        <end position="65"/>
    </location>
</feature>
<feature type="compositionally biased region" description="Polar residues" evidence="1">
    <location>
        <begin position="350"/>
        <end position="361"/>
    </location>
</feature>
<accession>A0AAX4KLT0</accession>
<dbReference type="KEGG" id="ker:91104345"/>
<dbReference type="Proteomes" id="UP001358614">
    <property type="component" value="Chromosome 1"/>
</dbReference>
<feature type="compositionally biased region" description="Basic and acidic residues" evidence="1">
    <location>
        <begin position="195"/>
        <end position="215"/>
    </location>
</feature>
<feature type="region of interest" description="Disordered" evidence="1">
    <location>
        <begin position="1086"/>
        <end position="1111"/>
    </location>
</feature>
<feature type="compositionally biased region" description="Low complexity" evidence="1">
    <location>
        <begin position="100"/>
        <end position="121"/>
    </location>
</feature>
<feature type="compositionally biased region" description="Basic and acidic residues" evidence="1">
    <location>
        <begin position="579"/>
        <end position="588"/>
    </location>
</feature>
<keyword evidence="3" id="KW-1185">Reference proteome</keyword>
<dbReference type="InterPro" id="IPR036609">
    <property type="entry name" value="LCCL_sf"/>
</dbReference>
<evidence type="ECO:0000313" key="3">
    <source>
        <dbReference type="Proteomes" id="UP001358614"/>
    </source>
</evidence>
<gene>
    <name evidence="2" type="ORF">V865_005544</name>
</gene>
<feature type="compositionally biased region" description="Polar residues" evidence="1">
    <location>
        <begin position="382"/>
        <end position="392"/>
    </location>
</feature>
<feature type="compositionally biased region" description="Polar residues" evidence="1">
    <location>
        <begin position="320"/>
        <end position="338"/>
    </location>
</feature>
<feature type="compositionally biased region" description="Low complexity" evidence="1">
    <location>
        <begin position="241"/>
        <end position="274"/>
    </location>
</feature>
<evidence type="ECO:0000313" key="2">
    <source>
        <dbReference type="EMBL" id="WWD07445.1"/>
    </source>
</evidence>
<feature type="compositionally biased region" description="Gly residues" evidence="1">
    <location>
        <begin position="179"/>
        <end position="190"/>
    </location>
</feature>
<feature type="compositionally biased region" description="Polar residues" evidence="1">
    <location>
        <begin position="597"/>
        <end position="611"/>
    </location>
</feature>
<feature type="compositionally biased region" description="Low complexity" evidence="1">
    <location>
        <begin position="561"/>
        <end position="571"/>
    </location>
</feature>
<feature type="compositionally biased region" description="Polar residues" evidence="1">
    <location>
        <begin position="216"/>
        <end position="231"/>
    </location>
</feature>
<protein>
    <submittedName>
        <fullName evidence="2">Uncharacterized protein</fullName>
    </submittedName>
</protein>
<reference evidence="2 3" key="1">
    <citation type="submission" date="2024-01" db="EMBL/GenBank/DDBJ databases">
        <title>Comparative genomics of Cryptococcus and Kwoniella reveals pathogenesis evolution and contrasting modes of karyotype evolution via chromosome fusion or intercentromeric recombination.</title>
        <authorList>
            <person name="Coelho M.A."/>
            <person name="David-Palma M."/>
            <person name="Shea T."/>
            <person name="Bowers K."/>
            <person name="McGinley-Smith S."/>
            <person name="Mohammad A.W."/>
            <person name="Gnirke A."/>
            <person name="Yurkov A.M."/>
            <person name="Nowrousian M."/>
            <person name="Sun S."/>
            <person name="Cuomo C.A."/>
            <person name="Heitman J."/>
        </authorList>
    </citation>
    <scope>NUCLEOTIDE SEQUENCE [LARGE SCALE GENOMIC DNA]</scope>
    <source>
        <strain evidence="2 3">PYCC6329</strain>
    </source>
</reference>
<feature type="compositionally biased region" description="Low complexity" evidence="1">
    <location>
        <begin position="536"/>
        <end position="551"/>
    </location>
</feature>
<feature type="compositionally biased region" description="Basic residues" evidence="1">
    <location>
        <begin position="122"/>
        <end position="134"/>
    </location>
</feature>
<dbReference type="Pfam" id="PF08642">
    <property type="entry name" value="Rxt3"/>
    <property type="match status" value="1"/>
</dbReference>
<feature type="compositionally biased region" description="Basic and acidic residues" evidence="1">
    <location>
        <begin position="1099"/>
        <end position="1111"/>
    </location>
</feature>
<feature type="region of interest" description="Disordered" evidence="1">
    <location>
        <begin position="904"/>
        <end position="923"/>
    </location>
</feature>
<feature type="compositionally biased region" description="Basic and acidic residues" evidence="1">
    <location>
        <begin position="80"/>
        <end position="94"/>
    </location>
</feature>
<feature type="compositionally biased region" description="Low complexity" evidence="1">
    <location>
        <begin position="399"/>
        <end position="430"/>
    </location>
</feature>
<sequence length="1111" mass="121460">MPSSFLPPISTSSSTSSMHPFGKPPSTSNSAQPTSANGNAATSPNVPTSQLGSASRNGTPSSTPGAGNGLRPSYDFITEAARRERDLDRARDMTAKPIYSTSYSTSLSRPSDTSASSSHSHLPQHHHHHHHPHHPGSNPTSASSTPREERPSPFASTSTSSIGGTAGAPRKPDPMSSGFGSGLGIQGEGETGSCQEREREKERERERERSTKPHSIETSPSHRNSNPTNSYSRPSLPPSPTTSRTLPAPASAGKPSISPQIPPASATSATGSGSRPNLPLPSFGSLGSRSLPSPFERDARERSTSTTVAASPNPTPAIESASTISGHRRTPSGSSQRGNEPLVSGPKSPVKTSSQPATTVRSLFGPPQLFNEAAKSRDGQRSPVSRIQTTVTPRDRDSAISPTTATAAPPSKNVPPATSTTPASQSTRAPFGGYSGLGGPAYHGSFGGFGLGGFGGYGAFGPRWADREREREMLEKREEERKRSQKEAAEAKAKAEREKDDRFVDWVKERERERYGPAPGTAYGVEAFQPPRSNVTTAPSATQASSAQRPANEPNWRQTPATSASAAAAAANQKANLTRHIEVIHQPEPKNPVGPITTVSSDGSSVMQQVAPSREPRPYGYKAEPREYQYTPRDKRPRMDAAVEEAQNAHRRSSNTKAAKRRKEEEKKIEVNNNPPVKEKDWSALTNPIRRWPEVGSSQVEQWLKTVPDLNRVVSTQVYQGDQWTLAKSGESTSSNEGGLIIVRIGGGFLGEDWKVRGENGWDESTPTPSPTHSTDNVICGNVSKERKIWGTDVYTDDSDLGLILVHAGWLRWSKSISSPVEVQKKGRNPRDQDVINVTVRLVPRLIRYTATERNGVRTRNWGNGHDGSSIVVERVERIAVDKRYLKTRQRKSRISEWARQRQLVSPRPPTINTEEGDEDGGLQDLTLITDEDVDETIMFCTRLVPDKKGDAESVGFVYTPEALKDWLISPLETSGWTLWNCDLVFTTDEEAERYQMSLSDSSSIDNPLFDLLLLKPSLDGETPSSREEIAIERSFDDIHLLKQGIAVRTQGNKGLLIKPKIWRWSIPNEKRKDWREEFEKGLIDQDERLGETEYGGEAEGRRELKIEEED</sequence>
<dbReference type="InterPro" id="IPR013951">
    <property type="entry name" value="Rxt3"/>
</dbReference>
<organism evidence="2 3">
    <name type="scientific">Kwoniella europaea PYCC6329</name>
    <dbReference type="NCBI Taxonomy" id="1423913"/>
    <lineage>
        <taxon>Eukaryota</taxon>
        <taxon>Fungi</taxon>
        <taxon>Dikarya</taxon>
        <taxon>Basidiomycota</taxon>
        <taxon>Agaricomycotina</taxon>
        <taxon>Tremellomycetes</taxon>
        <taxon>Tremellales</taxon>
        <taxon>Cryptococcaceae</taxon>
        <taxon>Kwoniella</taxon>
    </lineage>
</organism>
<dbReference type="AlphaFoldDB" id="A0AAX4KLT0"/>
<feature type="compositionally biased region" description="Basic residues" evidence="1">
    <location>
        <begin position="649"/>
        <end position="661"/>
    </location>
</feature>
<dbReference type="EMBL" id="CP144089">
    <property type="protein sequence ID" value="WWD07445.1"/>
    <property type="molecule type" value="Genomic_DNA"/>
</dbReference>
<feature type="region of interest" description="Disordered" evidence="1">
    <location>
        <begin position="471"/>
        <end position="668"/>
    </location>
</feature>
<feature type="compositionally biased region" description="Basic and acidic residues" evidence="1">
    <location>
        <begin position="471"/>
        <end position="515"/>
    </location>
</feature>
<name>A0AAX4KLT0_9TREE</name>
<feature type="region of interest" description="Disordered" evidence="1">
    <location>
        <begin position="1"/>
        <end position="439"/>
    </location>
</feature>
<dbReference type="Gene3D" id="2.170.130.20">
    <property type="entry name" value="LCCL-like domain"/>
    <property type="match status" value="1"/>
</dbReference>
<dbReference type="GeneID" id="91104345"/>
<evidence type="ECO:0000256" key="1">
    <source>
        <dbReference type="SAM" id="MobiDB-lite"/>
    </source>
</evidence>
<dbReference type="RefSeq" id="XP_066085412.1">
    <property type="nucleotide sequence ID" value="XM_066229315.1"/>
</dbReference>
<feature type="compositionally biased region" description="Low complexity" evidence="1">
    <location>
        <begin position="1"/>
        <end position="17"/>
    </location>
</feature>
<feature type="compositionally biased region" description="Basic and acidic residues" evidence="1">
    <location>
        <begin position="623"/>
        <end position="641"/>
    </location>
</feature>
<proteinExistence type="predicted"/>